<comment type="caution">
    <text evidence="1">The sequence shown here is derived from an EMBL/GenBank/DDBJ whole genome shotgun (WGS) entry which is preliminary data.</text>
</comment>
<dbReference type="PANTHER" id="PTHR23290">
    <property type="entry name" value="RRNA N6-ADENOSINE-METHYLTRANSFERASE METTL5"/>
    <property type="match status" value="1"/>
</dbReference>
<evidence type="ECO:0000313" key="1">
    <source>
        <dbReference type="EMBL" id="KAK8391015.1"/>
    </source>
</evidence>
<dbReference type="Pfam" id="PF06325">
    <property type="entry name" value="PrmA"/>
    <property type="match status" value="1"/>
</dbReference>
<organism evidence="1 2">
    <name type="scientific">Scylla paramamosain</name>
    <name type="common">Mud crab</name>
    <dbReference type="NCBI Taxonomy" id="85552"/>
    <lineage>
        <taxon>Eukaryota</taxon>
        <taxon>Metazoa</taxon>
        <taxon>Ecdysozoa</taxon>
        <taxon>Arthropoda</taxon>
        <taxon>Crustacea</taxon>
        <taxon>Multicrustacea</taxon>
        <taxon>Malacostraca</taxon>
        <taxon>Eumalacostraca</taxon>
        <taxon>Eucarida</taxon>
        <taxon>Decapoda</taxon>
        <taxon>Pleocyemata</taxon>
        <taxon>Brachyura</taxon>
        <taxon>Eubrachyura</taxon>
        <taxon>Portunoidea</taxon>
        <taxon>Portunidae</taxon>
        <taxon>Portuninae</taxon>
        <taxon>Scylla</taxon>
    </lineage>
</organism>
<name>A0AAW0TTJ9_SCYPA</name>
<dbReference type="PANTHER" id="PTHR23290:SF0">
    <property type="entry name" value="RRNA N6-ADENOSINE-METHYLTRANSFERASE METTL5"/>
    <property type="match status" value="1"/>
</dbReference>
<dbReference type="Proteomes" id="UP001487740">
    <property type="component" value="Unassembled WGS sequence"/>
</dbReference>
<accession>A0AAW0TTJ9</accession>
<dbReference type="AlphaFoldDB" id="A0AAW0TTJ9"/>
<dbReference type="GO" id="GO:0008988">
    <property type="term" value="F:rRNA (adenine-N6-)-methyltransferase activity"/>
    <property type="evidence" value="ECO:0007669"/>
    <property type="project" value="TreeGrafter"/>
</dbReference>
<dbReference type="InterPro" id="IPR029063">
    <property type="entry name" value="SAM-dependent_MTases_sf"/>
</dbReference>
<dbReference type="CDD" id="cd02440">
    <property type="entry name" value="AdoMet_MTases"/>
    <property type="match status" value="1"/>
</dbReference>
<evidence type="ECO:0008006" key="3">
    <source>
        <dbReference type="Google" id="ProtNLM"/>
    </source>
</evidence>
<gene>
    <name evidence="1" type="ORF">O3P69_016992</name>
</gene>
<sequence length="261" mass="28988">MIRLKELESWLQDLQDFETPKVALEQYQTPPHIAAHIAHTIQASFGDLEGKLVADLGCGCGMLTVAAAIMGTATVVGFDIDSDALKTCKENLEELEITAAELVQAEVRQLGVSCSRFTKLFDTVLLNPSFGTKCNQGTDLEFVQVALELSHGPVYSLHKTSTRAHIIKTASRWGVNVQVLAKLRYDLPNTYKFHKKKSVDIEVDFIKFTVNCHIVVEDFIKPCPHRSTVPSKWAKLDVKHMEMLDGSNQTNRQTALSGDFA</sequence>
<reference evidence="1 2" key="1">
    <citation type="submission" date="2023-03" db="EMBL/GenBank/DDBJ databases">
        <title>High-quality genome of Scylla paramamosain provides insights in environmental adaptation.</title>
        <authorList>
            <person name="Zhang L."/>
        </authorList>
    </citation>
    <scope>NUCLEOTIDE SEQUENCE [LARGE SCALE GENOMIC DNA]</scope>
    <source>
        <strain evidence="1">LZ_2023a</strain>
        <tissue evidence="1">Muscle</tissue>
    </source>
</reference>
<protein>
    <recommendedName>
        <fullName evidence="3">Methyltransferase-like protein 5</fullName>
    </recommendedName>
</protein>
<dbReference type="SUPFAM" id="SSF53335">
    <property type="entry name" value="S-adenosyl-L-methionine-dependent methyltransferases"/>
    <property type="match status" value="1"/>
</dbReference>
<dbReference type="EMBL" id="JARAKH010000024">
    <property type="protein sequence ID" value="KAK8391015.1"/>
    <property type="molecule type" value="Genomic_DNA"/>
</dbReference>
<proteinExistence type="predicted"/>
<dbReference type="InterPro" id="IPR051720">
    <property type="entry name" value="rRNA_MeTrfase/Polyamine_Synth"/>
</dbReference>
<evidence type="ECO:0000313" key="2">
    <source>
        <dbReference type="Proteomes" id="UP001487740"/>
    </source>
</evidence>
<keyword evidence="2" id="KW-1185">Reference proteome</keyword>
<dbReference type="Gene3D" id="3.40.50.150">
    <property type="entry name" value="Vaccinia Virus protein VP39"/>
    <property type="match status" value="1"/>
</dbReference>